<dbReference type="EMBL" id="JBHUHF010000001">
    <property type="protein sequence ID" value="MFD2025182.1"/>
    <property type="molecule type" value="Genomic_DNA"/>
</dbReference>
<reference evidence="2" key="1">
    <citation type="journal article" date="2019" name="Int. J. Syst. Evol. Microbiol.">
        <title>The Global Catalogue of Microorganisms (GCM) 10K type strain sequencing project: providing services to taxonomists for standard genome sequencing and annotation.</title>
        <authorList>
            <consortium name="The Broad Institute Genomics Platform"/>
            <consortium name="The Broad Institute Genome Sequencing Center for Infectious Disease"/>
            <person name="Wu L."/>
            <person name="Ma J."/>
        </authorList>
    </citation>
    <scope>NUCLEOTIDE SEQUENCE [LARGE SCALE GENOMIC DNA]</scope>
    <source>
        <strain evidence="2">CCM 7043</strain>
    </source>
</reference>
<evidence type="ECO:0000313" key="1">
    <source>
        <dbReference type="EMBL" id="MFD2025182.1"/>
    </source>
</evidence>
<name>A0ABW4V944_9MICO</name>
<keyword evidence="2" id="KW-1185">Reference proteome</keyword>
<proteinExistence type="predicted"/>
<organism evidence="1 2">
    <name type="scientific">Promicromonospora aerolata</name>
    <dbReference type="NCBI Taxonomy" id="195749"/>
    <lineage>
        <taxon>Bacteria</taxon>
        <taxon>Bacillati</taxon>
        <taxon>Actinomycetota</taxon>
        <taxon>Actinomycetes</taxon>
        <taxon>Micrococcales</taxon>
        <taxon>Promicromonosporaceae</taxon>
        <taxon>Promicromonospora</taxon>
    </lineage>
</organism>
<comment type="caution">
    <text evidence="1">The sequence shown here is derived from an EMBL/GenBank/DDBJ whole genome shotgun (WGS) entry which is preliminary data.</text>
</comment>
<protein>
    <recommendedName>
        <fullName evidence="3">Alpha/beta hydrolase</fullName>
    </recommendedName>
</protein>
<sequence>MATYDLHVTAADPARVATVLPGSGYTAMAPLLWYARGALHDLGWTIRTLEWTTAPSFDSARTAYAEVLGEDAPGDDTLHLVVAKSLGTLAMPLAVRLGLPGVWLTPLLTSEQAPDVQETAAELDENHLLIGGTADPLWDGELADGSDADVVEVDNADHSLEVPNDRAENLAIVEEVVSAIEEFALSFDED</sequence>
<evidence type="ECO:0008006" key="3">
    <source>
        <dbReference type="Google" id="ProtNLM"/>
    </source>
</evidence>
<gene>
    <name evidence="1" type="ORF">ACFSL2_06630</name>
</gene>
<accession>A0ABW4V944</accession>
<evidence type="ECO:0000313" key="2">
    <source>
        <dbReference type="Proteomes" id="UP001597338"/>
    </source>
</evidence>
<dbReference type="Proteomes" id="UP001597338">
    <property type="component" value="Unassembled WGS sequence"/>
</dbReference>
<dbReference type="RefSeq" id="WP_377197090.1">
    <property type="nucleotide sequence ID" value="NZ_JBHUHF010000001.1"/>
</dbReference>